<protein>
    <submittedName>
        <fullName evidence="1">Uncharacterized protein</fullName>
    </submittedName>
</protein>
<evidence type="ECO:0000313" key="1">
    <source>
        <dbReference type="EMBL" id="KAI0488624.1"/>
    </source>
</evidence>
<proteinExistence type="predicted"/>
<dbReference type="Proteomes" id="UP000829196">
    <property type="component" value="Unassembled WGS sequence"/>
</dbReference>
<comment type="caution">
    <text evidence="1">The sequence shown here is derived from an EMBL/GenBank/DDBJ whole genome shotgun (WGS) entry which is preliminary data.</text>
</comment>
<sequence length="99" mass="10911">MEGDRVGSENSTPQPLYVPAVSSTFNEESFNEFSFPGRFSEGSSCPCLQATSCSLQNLAPLAISSELLSPTKFTFVCISLHILHFRVFDYFRVNNLGGH</sequence>
<evidence type="ECO:0000313" key="2">
    <source>
        <dbReference type="Proteomes" id="UP000829196"/>
    </source>
</evidence>
<accession>A0A8T3A1Z1</accession>
<reference evidence="1" key="1">
    <citation type="journal article" date="2022" name="Front. Genet.">
        <title>Chromosome-Scale Assembly of the Dendrobium nobile Genome Provides Insights Into the Molecular Mechanism of the Biosynthesis of the Medicinal Active Ingredient of Dendrobium.</title>
        <authorList>
            <person name="Xu Q."/>
            <person name="Niu S.-C."/>
            <person name="Li K.-L."/>
            <person name="Zheng P.-J."/>
            <person name="Zhang X.-J."/>
            <person name="Jia Y."/>
            <person name="Liu Y."/>
            <person name="Niu Y.-X."/>
            <person name="Yu L.-H."/>
            <person name="Chen D.-F."/>
            <person name="Zhang G.-Q."/>
        </authorList>
    </citation>
    <scope>NUCLEOTIDE SEQUENCE</scope>
    <source>
        <tissue evidence="1">Leaf</tissue>
    </source>
</reference>
<organism evidence="1 2">
    <name type="scientific">Dendrobium nobile</name>
    <name type="common">Orchid</name>
    <dbReference type="NCBI Taxonomy" id="94219"/>
    <lineage>
        <taxon>Eukaryota</taxon>
        <taxon>Viridiplantae</taxon>
        <taxon>Streptophyta</taxon>
        <taxon>Embryophyta</taxon>
        <taxon>Tracheophyta</taxon>
        <taxon>Spermatophyta</taxon>
        <taxon>Magnoliopsida</taxon>
        <taxon>Liliopsida</taxon>
        <taxon>Asparagales</taxon>
        <taxon>Orchidaceae</taxon>
        <taxon>Epidendroideae</taxon>
        <taxon>Malaxideae</taxon>
        <taxon>Dendrobiinae</taxon>
        <taxon>Dendrobium</taxon>
    </lineage>
</organism>
<gene>
    <name evidence="1" type="ORF">KFK09_028463</name>
</gene>
<dbReference type="AlphaFoldDB" id="A0A8T3A1Z1"/>
<dbReference type="EMBL" id="JAGYWB010000019">
    <property type="protein sequence ID" value="KAI0488624.1"/>
    <property type="molecule type" value="Genomic_DNA"/>
</dbReference>
<keyword evidence="2" id="KW-1185">Reference proteome</keyword>
<name>A0A8T3A1Z1_DENNO</name>